<evidence type="ECO:0000259" key="4">
    <source>
        <dbReference type="Pfam" id="PF13962"/>
    </source>
</evidence>
<feature type="repeat" description="ANK" evidence="2">
    <location>
        <begin position="278"/>
        <end position="314"/>
    </location>
</feature>
<dbReference type="EnsemblPlants" id="KRH37238">
    <property type="protein sequence ID" value="KRH37238"/>
    <property type="gene ID" value="GLYMA_09G053800"/>
</dbReference>
<feature type="transmembrane region" description="Helical" evidence="3">
    <location>
        <begin position="671"/>
        <end position="695"/>
    </location>
</feature>
<protein>
    <recommendedName>
        <fullName evidence="4">PGG domain-containing protein</fullName>
    </recommendedName>
</protein>
<dbReference type="SUPFAM" id="SSF48403">
    <property type="entry name" value="Ankyrin repeat"/>
    <property type="match status" value="1"/>
</dbReference>
<dbReference type="PANTHER" id="PTHR24177:SF437">
    <property type="entry name" value="ANKYRIN REPEAT PROTEIN"/>
    <property type="match status" value="1"/>
</dbReference>
<dbReference type="PROSITE" id="PS50088">
    <property type="entry name" value="ANK_REPEAT"/>
    <property type="match status" value="1"/>
</dbReference>
<keyword evidence="3" id="KW-0472">Membrane</keyword>
<reference evidence="5" key="3">
    <citation type="submission" date="2018-07" db="EMBL/GenBank/DDBJ databases">
        <title>WGS assembly of Glycine max.</title>
        <authorList>
            <person name="Schmutz J."/>
            <person name="Cannon S."/>
            <person name="Schlueter J."/>
            <person name="Ma J."/>
            <person name="Mitros T."/>
            <person name="Nelson W."/>
            <person name="Hyten D."/>
            <person name="Song Q."/>
            <person name="Thelen J."/>
            <person name="Cheng J."/>
            <person name="Xu D."/>
            <person name="Hellsten U."/>
            <person name="May G."/>
            <person name="Yu Y."/>
            <person name="Sakurai T."/>
            <person name="Umezawa T."/>
            <person name="Bhattacharyya M."/>
            <person name="Sandhu D."/>
            <person name="Valliyodan B."/>
            <person name="Lindquist E."/>
            <person name="Peto M."/>
            <person name="Grant D."/>
            <person name="Shu S."/>
            <person name="Goodstein D."/>
            <person name="Barry K."/>
            <person name="Futrell-Griggs M."/>
            <person name="Abernathy B."/>
            <person name="Du J."/>
            <person name="Tian Z."/>
            <person name="Zhu L."/>
            <person name="Gill N."/>
            <person name="Joshi T."/>
            <person name="Libault M."/>
            <person name="Sethuraman A."/>
            <person name="Zhang X."/>
            <person name="Shinozaki K."/>
            <person name="Nguyen H."/>
            <person name="Wing R."/>
            <person name="Cregan P."/>
            <person name="Specht J."/>
            <person name="Grimwood J."/>
            <person name="Rokhsar D."/>
            <person name="Stacey G."/>
            <person name="Shoemaker R."/>
            <person name="Jackson S."/>
        </authorList>
    </citation>
    <scope>NUCLEOTIDE SEQUENCE</scope>
    <source>
        <tissue evidence="5">Callus</tissue>
    </source>
</reference>
<dbReference type="PANTHER" id="PTHR24177">
    <property type="entry name" value="CASKIN"/>
    <property type="match status" value="1"/>
</dbReference>
<dbReference type="GeneID" id="100810512"/>
<name>K7LBX2_SOYBN</name>
<dbReference type="OMA" id="HRPANIF"/>
<dbReference type="InterPro" id="IPR026961">
    <property type="entry name" value="PGG_dom"/>
</dbReference>
<dbReference type="RefSeq" id="XP_040861311.1">
    <property type="nucleotide sequence ID" value="XM_041005377.1"/>
</dbReference>
<feature type="transmembrane region" description="Helical" evidence="3">
    <location>
        <begin position="630"/>
        <end position="659"/>
    </location>
</feature>
<keyword evidence="7" id="KW-1185">Reference proteome</keyword>
<dbReference type="Gene3D" id="1.25.40.20">
    <property type="entry name" value="Ankyrin repeat-containing domain"/>
    <property type="match status" value="2"/>
</dbReference>
<keyword evidence="3" id="KW-0812">Transmembrane</keyword>
<dbReference type="SMR" id="K7LBX2"/>
<feature type="transmembrane region" description="Helical" evidence="3">
    <location>
        <begin position="707"/>
        <end position="737"/>
    </location>
</feature>
<gene>
    <name evidence="6" type="primary">LOC100810512</name>
    <name evidence="5" type="ORF">GLYMA_09G053800</name>
</gene>
<dbReference type="STRING" id="3847.K7LBX2"/>
<dbReference type="Pfam" id="PF13962">
    <property type="entry name" value="PGG"/>
    <property type="match status" value="1"/>
</dbReference>
<dbReference type="RefSeq" id="XP_040861310.1">
    <property type="nucleotide sequence ID" value="XM_041005376.1"/>
</dbReference>
<dbReference type="AlphaFoldDB" id="K7LBX2"/>
<dbReference type="Gramene" id="KRH37239">
    <property type="protein sequence ID" value="KRH37239"/>
    <property type="gene ID" value="GLYMA_09G053800"/>
</dbReference>
<dbReference type="GO" id="GO:0016020">
    <property type="term" value="C:membrane"/>
    <property type="evidence" value="ECO:0000318"/>
    <property type="project" value="GO_Central"/>
</dbReference>
<comment type="subcellular location">
    <subcellularLocation>
        <location evidence="1">Cell membrane</location>
        <topology evidence="1">Peripheral membrane protein</topology>
        <orientation evidence="1">Cytoplasmic side</orientation>
    </subcellularLocation>
</comment>
<dbReference type="InterPro" id="IPR002110">
    <property type="entry name" value="Ankyrin_rpt"/>
</dbReference>
<dbReference type="EMBL" id="CM000842">
    <property type="protein sequence ID" value="KRH37239.1"/>
    <property type="molecule type" value="Genomic_DNA"/>
</dbReference>
<reference evidence="5 6" key="1">
    <citation type="journal article" date="2010" name="Nature">
        <title>Genome sequence of the palaeopolyploid soybean.</title>
        <authorList>
            <person name="Schmutz J."/>
            <person name="Cannon S.B."/>
            <person name="Schlueter J."/>
            <person name="Ma J."/>
            <person name="Mitros T."/>
            <person name="Nelson W."/>
            <person name="Hyten D.L."/>
            <person name="Song Q."/>
            <person name="Thelen J.J."/>
            <person name="Cheng J."/>
            <person name="Xu D."/>
            <person name="Hellsten U."/>
            <person name="May G.D."/>
            <person name="Yu Y."/>
            <person name="Sakurai T."/>
            <person name="Umezawa T."/>
            <person name="Bhattacharyya M.K."/>
            <person name="Sandhu D."/>
            <person name="Valliyodan B."/>
            <person name="Lindquist E."/>
            <person name="Peto M."/>
            <person name="Grant D."/>
            <person name="Shu S."/>
            <person name="Goodstein D."/>
            <person name="Barry K."/>
            <person name="Futrell-Griggs M."/>
            <person name="Abernathy B."/>
            <person name="Du J."/>
            <person name="Tian Z."/>
            <person name="Zhu L."/>
            <person name="Gill N."/>
            <person name="Joshi T."/>
            <person name="Libault M."/>
            <person name="Sethuraman A."/>
            <person name="Zhang X.-C."/>
            <person name="Shinozaki K."/>
            <person name="Nguyen H.T."/>
            <person name="Wing R.A."/>
            <person name="Cregan P."/>
            <person name="Specht J."/>
            <person name="Grimwood J."/>
            <person name="Rokhsar D."/>
            <person name="Stacey G."/>
            <person name="Shoemaker R.C."/>
            <person name="Jackson S.A."/>
        </authorList>
    </citation>
    <scope>NUCLEOTIDE SEQUENCE [LARGE SCALE GENOMIC DNA]</scope>
    <source>
        <strain evidence="6">cv. Williams 82</strain>
        <tissue evidence="5">Callus</tissue>
    </source>
</reference>
<keyword evidence="3" id="KW-1133">Transmembrane helix</keyword>
<evidence type="ECO:0000256" key="3">
    <source>
        <dbReference type="SAM" id="Phobius"/>
    </source>
</evidence>
<proteinExistence type="predicted"/>
<evidence type="ECO:0000313" key="6">
    <source>
        <dbReference type="EnsemblPlants" id="KRH37239"/>
    </source>
</evidence>
<reference evidence="6" key="2">
    <citation type="submission" date="2018-02" db="UniProtKB">
        <authorList>
            <consortium name="EnsemblPlants"/>
        </authorList>
    </citation>
    <scope>IDENTIFICATION</scope>
    <source>
        <strain evidence="6">Williams 82</strain>
    </source>
</reference>
<dbReference type="Pfam" id="PF12796">
    <property type="entry name" value="Ank_2"/>
    <property type="match status" value="1"/>
</dbReference>
<dbReference type="GO" id="GO:0005886">
    <property type="term" value="C:plasma membrane"/>
    <property type="evidence" value="ECO:0007669"/>
    <property type="project" value="UniProtKB-SubCell"/>
</dbReference>
<dbReference type="EMBL" id="CM000842">
    <property type="protein sequence ID" value="KRH37238.1"/>
    <property type="molecule type" value="Genomic_DNA"/>
</dbReference>
<feature type="domain" description="PGG" evidence="4">
    <location>
        <begin position="582"/>
        <end position="694"/>
    </location>
</feature>
<dbReference type="RefSeq" id="XP_003534877.3">
    <property type="nucleotide sequence ID" value="XM_003534829.5"/>
</dbReference>
<dbReference type="Gramene" id="KRH37238">
    <property type="protein sequence ID" value="KRH37238"/>
    <property type="gene ID" value="GLYMA_09G053800"/>
</dbReference>
<dbReference type="Proteomes" id="UP000008827">
    <property type="component" value="Chromosome 9"/>
</dbReference>
<evidence type="ECO:0000256" key="1">
    <source>
        <dbReference type="ARBA" id="ARBA00004413"/>
    </source>
</evidence>
<evidence type="ECO:0000256" key="2">
    <source>
        <dbReference type="PROSITE-ProRule" id="PRU00023"/>
    </source>
</evidence>
<accession>K7LBX2</accession>
<evidence type="ECO:0000313" key="7">
    <source>
        <dbReference type="Proteomes" id="UP000008827"/>
    </source>
</evidence>
<dbReference type="PaxDb" id="3847-GLYMA09G05931.1"/>
<sequence>MGKEIKGSTSTASNLTSNIITEHNSILWPPRFDGKNFTEWKERMRTFIQSVNFKLWLVIKNGPNIPTKLIYKKSEDEYDEYEYNEEDMKNLELEAKARHILYCTLYADAPKIFSEGHKTAKQIWDELDREMTRANSPTPSPELISHYPSFPFNYPDLYFLDETRESMDKFLKFCVPLHKYALTGNWPEAKCILNQDEDHRLKHAAITKEWSTLLHIAAGANQFDFVEKLLQEINDEHIVLQDSKGQTAFCLAVASGNMPIVDLLRRRTQLLLMIRDKNGNTPLQFALMQGKSNVAWYLYEMLNNYRVDFDDQDKNSLFFTAIKAGNYRMALMMAERWKELAFARDDQNNETALHVLALNHKINHGKKHVFFQLVNFLWNRIQSVNFRWKDQINIETDFQHLAHETNNGQKQHEFFELVNFLWKSILGQQNFSGAIRIISEPSKLLFNAAKVGNFGFLSELISSHPSLIWEVDDKRQSIIHTAVSHRHSSIFNLIHEIGSAKDVILSYIVQENNTILHLAAKLAPPGRLGLVSGAPFQMCLELIWFEEVKKIMPPSFIMFKNSDGLTAQELFTMEHEGLRKGEEWMKRTAEFCMLISTVIATAVFSAAVNIPGGIDEQTKKPNYLDKTSFLVFAISDAAAFVSSAIAILIFLSIIVSPYAEYDFYKSLPLKLICGLVTLFISIACMMVAFDSAFFITYNYGSKVVPNLIAVLACVPMLLFIALQFPLWSDIIYAAFYCRTMFKSSKRMIHLLD</sequence>
<dbReference type="EnsemblPlants" id="KRH37239">
    <property type="protein sequence ID" value="KRH37239"/>
    <property type="gene ID" value="GLYMA_09G053800"/>
</dbReference>
<keyword evidence="2" id="KW-0040">ANK repeat</keyword>
<dbReference type="SMART" id="SM00248">
    <property type="entry name" value="ANK"/>
    <property type="match status" value="6"/>
</dbReference>
<dbReference type="InterPro" id="IPR036770">
    <property type="entry name" value="Ankyrin_rpt-contain_sf"/>
</dbReference>
<organism evidence="6">
    <name type="scientific">Glycine max</name>
    <name type="common">Soybean</name>
    <name type="synonym">Glycine hispida</name>
    <dbReference type="NCBI Taxonomy" id="3847"/>
    <lineage>
        <taxon>Eukaryota</taxon>
        <taxon>Viridiplantae</taxon>
        <taxon>Streptophyta</taxon>
        <taxon>Embryophyta</taxon>
        <taxon>Tracheophyta</taxon>
        <taxon>Spermatophyta</taxon>
        <taxon>Magnoliopsida</taxon>
        <taxon>eudicotyledons</taxon>
        <taxon>Gunneridae</taxon>
        <taxon>Pentapetalae</taxon>
        <taxon>rosids</taxon>
        <taxon>fabids</taxon>
        <taxon>Fabales</taxon>
        <taxon>Fabaceae</taxon>
        <taxon>Papilionoideae</taxon>
        <taxon>50 kb inversion clade</taxon>
        <taxon>NPAAA clade</taxon>
        <taxon>indigoferoid/millettioid clade</taxon>
        <taxon>Phaseoleae</taxon>
        <taxon>Glycine</taxon>
        <taxon>Glycine subgen. Soja</taxon>
    </lineage>
</organism>
<evidence type="ECO:0000313" key="5">
    <source>
        <dbReference type="EMBL" id="KRH37238.1"/>
    </source>
</evidence>